<dbReference type="SUPFAM" id="SSF56507">
    <property type="entry name" value="Methionine synthase activation domain-like"/>
    <property type="match status" value="1"/>
</dbReference>
<dbReference type="GO" id="GO:0008705">
    <property type="term" value="F:methionine synthase activity"/>
    <property type="evidence" value="ECO:0007669"/>
    <property type="project" value="InterPro"/>
</dbReference>
<dbReference type="EMBL" id="JAEQMG010000041">
    <property type="protein sequence ID" value="MBK6087850.1"/>
    <property type="molecule type" value="Genomic_DNA"/>
</dbReference>
<dbReference type="AlphaFoldDB" id="A0A934TZV4"/>
<protein>
    <submittedName>
        <fullName evidence="1">Vitamin B12 dependent methionine synthase activation subunit</fullName>
    </submittedName>
</protein>
<reference evidence="1" key="1">
    <citation type="submission" date="2021-01" db="EMBL/GenBank/DDBJ databases">
        <title>Genome public.</title>
        <authorList>
            <person name="Liu C."/>
            <person name="Sun Q."/>
        </authorList>
    </citation>
    <scope>NUCLEOTIDE SEQUENCE</scope>
    <source>
        <strain evidence="1">M6</strain>
    </source>
</reference>
<dbReference type="InterPro" id="IPR037010">
    <property type="entry name" value="VitB12-dep_Met_synth_activ_sf"/>
</dbReference>
<evidence type="ECO:0000313" key="1">
    <source>
        <dbReference type="EMBL" id="MBK6087850.1"/>
    </source>
</evidence>
<gene>
    <name evidence="1" type="ORF">JKK62_04130</name>
</gene>
<name>A0A934TZV4_9FIRM</name>
<dbReference type="RefSeq" id="WP_186833378.1">
    <property type="nucleotide sequence ID" value="NZ_JAEQMG010000041.1"/>
</dbReference>
<accession>A0A934TZV4</accession>
<comment type="caution">
    <text evidence="1">The sequence shown here is derived from an EMBL/GenBank/DDBJ whole genome shotgun (WGS) entry which is preliminary data.</text>
</comment>
<dbReference type="Proteomes" id="UP000633365">
    <property type="component" value="Unassembled WGS sequence"/>
</dbReference>
<organism evidence="1 2">
    <name type="scientific">Ruminococcus difficilis</name>
    <dbReference type="NCBI Taxonomy" id="2763069"/>
    <lineage>
        <taxon>Bacteria</taxon>
        <taxon>Bacillati</taxon>
        <taxon>Bacillota</taxon>
        <taxon>Clostridia</taxon>
        <taxon>Eubacteriales</taxon>
        <taxon>Oscillospiraceae</taxon>
        <taxon>Ruminococcus</taxon>
    </lineage>
</organism>
<keyword evidence="2" id="KW-1185">Reference proteome</keyword>
<sequence>MIRTLTIAPPAWDKREIMRYARIRGADNSYDALIDECINEAEPLLTYRVCCMTLPVDPDGGITIGNEHIVSQTVGKAICGSEAVILFAATVGSPFDRLIARYSRVEPSKALILQAIGAERVESLCDAFCAQMSTELSKTGKRLTRRVSPGYGDIELSLQKEIFAVLDCPRKIGLTLDQSLLMSPSKSVTAIVGITDGCEEQQNNCADCDKTDCAYRR</sequence>
<proteinExistence type="predicted"/>
<evidence type="ECO:0000313" key="2">
    <source>
        <dbReference type="Proteomes" id="UP000633365"/>
    </source>
</evidence>
<dbReference type="Gene3D" id="3.40.109.40">
    <property type="match status" value="1"/>
</dbReference>